<evidence type="ECO:0000256" key="1">
    <source>
        <dbReference type="SAM" id="MobiDB-lite"/>
    </source>
</evidence>
<name>A0A7J8FI40_ROUAE</name>
<feature type="compositionally biased region" description="Low complexity" evidence="1">
    <location>
        <begin position="49"/>
        <end position="64"/>
    </location>
</feature>
<keyword evidence="3" id="KW-1185">Reference proteome</keyword>
<dbReference type="AlphaFoldDB" id="A0A7J8FI40"/>
<evidence type="ECO:0000313" key="2">
    <source>
        <dbReference type="EMBL" id="KAF6447407.1"/>
    </source>
</evidence>
<protein>
    <submittedName>
        <fullName evidence="2">Uncharacterized protein</fullName>
    </submittedName>
</protein>
<sequence>MGRGAVGVGTVCHSLSHALCLRAPVDPEPPGLKQDTPLGGSFQSRLFTPGSAQPPAAQGASGQSKGPGPGSAGEGCPDENAGPGRLQWGLPCWPWGWRPRPGLLSPGGPGPKDVSQAGTCKAVMPRSAGSGDNP</sequence>
<feature type="region of interest" description="Disordered" evidence="1">
    <location>
        <begin position="25"/>
        <end position="134"/>
    </location>
</feature>
<feature type="compositionally biased region" description="Low complexity" evidence="1">
    <location>
        <begin position="88"/>
        <end position="106"/>
    </location>
</feature>
<organism evidence="2 3">
    <name type="scientific">Rousettus aegyptiacus</name>
    <name type="common">Egyptian fruit bat</name>
    <name type="synonym">Pteropus aegyptiacus</name>
    <dbReference type="NCBI Taxonomy" id="9407"/>
    <lineage>
        <taxon>Eukaryota</taxon>
        <taxon>Metazoa</taxon>
        <taxon>Chordata</taxon>
        <taxon>Craniata</taxon>
        <taxon>Vertebrata</taxon>
        <taxon>Euteleostomi</taxon>
        <taxon>Mammalia</taxon>
        <taxon>Eutheria</taxon>
        <taxon>Laurasiatheria</taxon>
        <taxon>Chiroptera</taxon>
        <taxon>Yinpterochiroptera</taxon>
        <taxon>Pteropodoidea</taxon>
        <taxon>Pteropodidae</taxon>
        <taxon>Rousettinae</taxon>
        <taxon>Rousettus</taxon>
    </lineage>
</organism>
<dbReference type="EMBL" id="JACASE010000007">
    <property type="protein sequence ID" value="KAF6447407.1"/>
    <property type="molecule type" value="Genomic_DNA"/>
</dbReference>
<comment type="caution">
    <text evidence="2">The sequence shown here is derived from an EMBL/GenBank/DDBJ whole genome shotgun (WGS) entry which is preliminary data.</text>
</comment>
<dbReference type="Proteomes" id="UP000593571">
    <property type="component" value="Unassembled WGS sequence"/>
</dbReference>
<proteinExistence type="predicted"/>
<reference evidence="2 3" key="1">
    <citation type="journal article" date="2020" name="Nature">
        <title>Six reference-quality genomes reveal evolution of bat adaptations.</title>
        <authorList>
            <person name="Jebb D."/>
            <person name="Huang Z."/>
            <person name="Pippel M."/>
            <person name="Hughes G.M."/>
            <person name="Lavrichenko K."/>
            <person name="Devanna P."/>
            <person name="Winkler S."/>
            <person name="Jermiin L.S."/>
            <person name="Skirmuntt E.C."/>
            <person name="Katzourakis A."/>
            <person name="Burkitt-Gray L."/>
            <person name="Ray D.A."/>
            <person name="Sullivan K.A.M."/>
            <person name="Roscito J.G."/>
            <person name="Kirilenko B.M."/>
            <person name="Davalos L.M."/>
            <person name="Corthals A.P."/>
            <person name="Power M.L."/>
            <person name="Jones G."/>
            <person name="Ransome R.D."/>
            <person name="Dechmann D.K.N."/>
            <person name="Locatelli A.G."/>
            <person name="Puechmaille S.J."/>
            <person name="Fedrigo O."/>
            <person name="Jarvis E.D."/>
            <person name="Hiller M."/>
            <person name="Vernes S.C."/>
            <person name="Myers E.W."/>
            <person name="Teeling E.C."/>
        </authorList>
    </citation>
    <scope>NUCLEOTIDE SEQUENCE [LARGE SCALE GENOMIC DNA]</scope>
    <source>
        <strain evidence="2">MRouAeg1</strain>
        <tissue evidence="2">Muscle</tissue>
    </source>
</reference>
<gene>
    <name evidence="2" type="ORF">HJG63_011868</name>
</gene>
<evidence type="ECO:0000313" key="3">
    <source>
        <dbReference type="Proteomes" id="UP000593571"/>
    </source>
</evidence>
<accession>A0A7J8FI40</accession>